<dbReference type="PANTHER" id="PTHR43692">
    <property type="entry name" value="UDP-N-ACETYLMURAMOYLALANINE--D-GLUTAMATE LIGASE"/>
    <property type="match status" value="1"/>
</dbReference>
<dbReference type="GO" id="GO:0004326">
    <property type="term" value="F:tetrahydrofolylpolyglutamate synthase activity"/>
    <property type="evidence" value="ECO:0007669"/>
    <property type="project" value="InterPro"/>
</dbReference>
<organism evidence="7">
    <name type="scientific">marine metagenome</name>
    <dbReference type="NCBI Taxonomy" id="408172"/>
    <lineage>
        <taxon>unclassified sequences</taxon>
        <taxon>metagenomes</taxon>
        <taxon>ecological metagenomes</taxon>
    </lineage>
</organism>
<dbReference type="PANTHER" id="PTHR43692:SF1">
    <property type="entry name" value="UDP-N-ACETYLMURAMOYLALANINE--D-GLUTAMATE LIGASE"/>
    <property type="match status" value="1"/>
</dbReference>
<dbReference type="GO" id="GO:0005524">
    <property type="term" value="F:ATP binding"/>
    <property type="evidence" value="ECO:0007669"/>
    <property type="project" value="UniProtKB-KW"/>
</dbReference>
<dbReference type="GO" id="GO:0005737">
    <property type="term" value="C:cytoplasm"/>
    <property type="evidence" value="ECO:0007669"/>
    <property type="project" value="InterPro"/>
</dbReference>
<keyword evidence="3" id="KW-0547">Nucleotide-binding</keyword>
<sequence>LYDDNRKIFKKKNLKKLFLKIKKINEIKFDYIVVSPGINIKNCNLKNYLKKNSKKIVTDLDIFYSDHSKNKIITITGTNGKSTTAKVLNLILKNHKRDSRLCGNIGSPILLEKNISKKTIFVIEASSYQIDYSKLFKTNYALILNISPDHLERHGSVKSYVNAKFKLVKKQTKKDFAYMNVNNKYLKKRIKKDKIISKIINVNLKVMN</sequence>
<feature type="non-terminal residue" evidence="7">
    <location>
        <position position="1"/>
    </location>
</feature>
<gene>
    <name evidence="7" type="ORF">METZ01_LOCUS323183</name>
</gene>
<feature type="non-terminal residue" evidence="7">
    <location>
        <position position="208"/>
    </location>
</feature>
<dbReference type="GO" id="GO:0008360">
    <property type="term" value="P:regulation of cell shape"/>
    <property type="evidence" value="ECO:0007669"/>
    <property type="project" value="InterPro"/>
</dbReference>
<evidence type="ECO:0000256" key="3">
    <source>
        <dbReference type="ARBA" id="ARBA00022741"/>
    </source>
</evidence>
<dbReference type="GO" id="GO:0008764">
    <property type="term" value="F:UDP-N-acetylmuramoylalanine-D-glutamate ligase activity"/>
    <property type="evidence" value="ECO:0007669"/>
    <property type="project" value="InterPro"/>
</dbReference>
<evidence type="ECO:0000259" key="6">
    <source>
        <dbReference type="Pfam" id="PF08245"/>
    </source>
</evidence>
<keyword evidence="1" id="KW-0436">Ligase</keyword>
<keyword evidence="5" id="KW-0131">Cell cycle</keyword>
<evidence type="ECO:0000256" key="1">
    <source>
        <dbReference type="ARBA" id="ARBA00022598"/>
    </source>
</evidence>
<dbReference type="EMBL" id="UINC01105991">
    <property type="protein sequence ID" value="SVC70329.1"/>
    <property type="molecule type" value="Genomic_DNA"/>
</dbReference>
<protein>
    <recommendedName>
        <fullName evidence="6">Mur ligase central domain-containing protein</fullName>
    </recommendedName>
</protein>
<dbReference type="InterPro" id="IPR018109">
    <property type="entry name" value="Folylpolyglutamate_synth_CS"/>
</dbReference>
<proteinExistence type="predicted"/>
<dbReference type="AlphaFoldDB" id="A0A382PAC8"/>
<dbReference type="PROSITE" id="PS01011">
    <property type="entry name" value="FOLYLPOLYGLU_SYNT_1"/>
    <property type="match status" value="1"/>
</dbReference>
<dbReference type="GO" id="GO:0051301">
    <property type="term" value="P:cell division"/>
    <property type="evidence" value="ECO:0007669"/>
    <property type="project" value="UniProtKB-KW"/>
</dbReference>
<keyword evidence="4" id="KW-0067">ATP-binding</keyword>
<accession>A0A382PAC8</accession>
<name>A0A382PAC8_9ZZZZ</name>
<evidence type="ECO:0000256" key="5">
    <source>
        <dbReference type="ARBA" id="ARBA00023306"/>
    </source>
</evidence>
<dbReference type="InterPro" id="IPR036565">
    <property type="entry name" value="Mur-like_cat_sf"/>
</dbReference>
<dbReference type="Gene3D" id="3.40.1190.10">
    <property type="entry name" value="Mur-like, catalytic domain"/>
    <property type="match status" value="1"/>
</dbReference>
<feature type="domain" description="Mur ligase central" evidence="6">
    <location>
        <begin position="75"/>
        <end position="194"/>
    </location>
</feature>
<keyword evidence="2" id="KW-0132">Cell division</keyword>
<evidence type="ECO:0000256" key="4">
    <source>
        <dbReference type="ARBA" id="ARBA00022840"/>
    </source>
</evidence>
<evidence type="ECO:0000313" key="7">
    <source>
        <dbReference type="EMBL" id="SVC70329.1"/>
    </source>
</evidence>
<dbReference type="InterPro" id="IPR013221">
    <property type="entry name" value="Mur_ligase_cen"/>
</dbReference>
<dbReference type="InterPro" id="IPR005762">
    <property type="entry name" value="MurD"/>
</dbReference>
<dbReference type="SUPFAM" id="SSF53623">
    <property type="entry name" value="MurD-like peptide ligases, catalytic domain"/>
    <property type="match status" value="1"/>
</dbReference>
<dbReference type="Pfam" id="PF08245">
    <property type="entry name" value="Mur_ligase_M"/>
    <property type="match status" value="1"/>
</dbReference>
<reference evidence="7" key="1">
    <citation type="submission" date="2018-05" db="EMBL/GenBank/DDBJ databases">
        <authorList>
            <person name="Lanie J.A."/>
            <person name="Ng W.-L."/>
            <person name="Kazmierczak K.M."/>
            <person name="Andrzejewski T.M."/>
            <person name="Davidsen T.M."/>
            <person name="Wayne K.J."/>
            <person name="Tettelin H."/>
            <person name="Glass J.I."/>
            <person name="Rusch D."/>
            <person name="Podicherti R."/>
            <person name="Tsui H.-C.T."/>
            <person name="Winkler M.E."/>
        </authorList>
    </citation>
    <scope>NUCLEOTIDE SEQUENCE</scope>
</reference>
<evidence type="ECO:0000256" key="2">
    <source>
        <dbReference type="ARBA" id="ARBA00022618"/>
    </source>
</evidence>